<protein>
    <recommendedName>
        <fullName evidence="4">O-methyltransferase C-terminal domain-containing protein</fullName>
    </recommendedName>
</protein>
<dbReference type="EMBL" id="JASNWA010000004">
    <property type="protein sequence ID" value="KAK3177033.1"/>
    <property type="molecule type" value="Genomic_DNA"/>
</dbReference>
<dbReference type="Proteomes" id="UP001276659">
    <property type="component" value="Unassembled WGS sequence"/>
</dbReference>
<keyword evidence="6" id="KW-1185">Reference proteome</keyword>
<dbReference type="GO" id="GO:0032259">
    <property type="term" value="P:methylation"/>
    <property type="evidence" value="ECO:0007669"/>
    <property type="project" value="UniProtKB-KW"/>
</dbReference>
<keyword evidence="2" id="KW-0808">Transferase</keyword>
<sequence>MRVITAIGFAAETGAQSYIATPLTKAITKPTLEAAVKICGLSNTKETYFHHIHKDPKTMKDFNTFMSGNRSTRQHWIDWFPVESEIISGSHEGKDEVLLVDVGGGKGHDLETFLEKFPRFKGRLVLQDLPGIIDNLKGLNEAIQAIGHDFFNPQPVKGARAYYIHFVPHDWPDEKCRDILRNLMTAMVPGYSKILLNESVLPDRGCPPHFAASDINMMSIMAGRVRTEGQWRELLQSIDLQIIRIWPSTDSGDQEAVIEAMLKS</sequence>
<dbReference type="Gene3D" id="3.40.50.150">
    <property type="entry name" value="Vaccinia Virus protein VP39"/>
    <property type="match status" value="1"/>
</dbReference>
<dbReference type="PROSITE" id="PS51683">
    <property type="entry name" value="SAM_OMT_II"/>
    <property type="match status" value="1"/>
</dbReference>
<evidence type="ECO:0000313" key="5">
    <source>
        <dbReference type="EMBL" id="KAK3177033.1"/>
    </source>
</evidence>
<evidence type="ECO:0000256" key="3">
    <source>
        <dbReference type="ARBA" id="ARBA00022691"/>
    </source>
</evidence>
<evidence type="ECO:0000256" key="1">
    <source>
        <dbReference type="ARBA" id="ARBA00022603"/>
    </source>
</evidence>
<reference evidence="5" key="1">
    <citation type="submission" date="2022-11" db="EMBL/GenBank/DDBJ databases">
        <title>Chromosomal genome sequence assembly and mating type (MAT) locus characterization of the leprose asexual lichenized fungus Lepraria neglecta (Nyl.) Erichsen.</title>
        <authorList>
            <person name="Allen J.L."/>
            <person name="Pfeffer B."/>
        </authorList>
    </citation>
    <scope>NUCLEOTIDE SEQUENCE</scope>
    <source>
        <strain evidence="5">Allen 5258</strain>
    </source>
</reference>
<name>A0AAD9ZEH3_9LECA</name>
<keyword evidence="1" id="KW-0489">Methyltransferase</keyword>
<evidence type="ECO:0000259" key="4">
    <source>
        <dbReference type="Pfam" id="PF00891"/>
    </source>
</evidence>
<dbReference type="Pfam" id="PF00891">
    <property type="entry name" value="Methyltransf_2"/>
    <property type="match status" value="1"/>
</dbReference>
<organism evidence="5 6">
    <name type="scientific">Lepraria neglecta</name>
    <dbReference type="NCBI Taxonomy" id="209136"/>
    <lineage>
        <taxon>Eukaryota</taxon>
        <taxon>Fungi</taxon>
        <taxon>Dikarya</taxon>
        <taxon>Ascomycota</taxon>
        <taxon>Pezizomycotina</taxon>
        <taxon>Lecanoromycetes</taxon>
        <taxon>OSLEUM clade</taxon>
        <taxon>Lecanoromycetidae</taxon>
        <taxon>Lecanorales</taxon>
        <taxon>Lecanorineae</taxon>
        <taxon>Stereocaulaceae</taxon>
        <taxon>Lepraria</taxon>
    </lineage>
</organism>
<keyword evidence="3" id="KW-0949">S-adenosyl-L-methionine</keyword>
<evidence type="ECO:0000256" key="2">
    <source>
        <dbReference type="ARBA" id="ARBA00022679"/>
    </source>
</evidence>
<dbReference type="SUPFAM" id="SSF53335">
    <property type="entry name" value="S-adenosyl-L-methionine-dependent methyltransferases"/>
    <property type="match status" value="1"/>
</dbReference>
<dbReference type="PANTHER" id="PTHR43712:SF1">
    <property type="entry name" value="HYPOTHETICAL O-METHYLTRANSFERASE (EUROFUNG)-RELATED"/>
    <property type="match status" value="1"/>
</dbReference>
<dbReference type="PANTHER" id="PTHR43712">
    <property type="entry name" value="PUTATIVE (AFU_ORTHOLOGUE AFUA_4G14580)-RELATED"/>
    <property type="match status" value="1"/>
</dbReference>
<dbReference type="InterPro" id="IPR001077">
    <property type="entry name" value="COMT_C"/>
</dbReference>
<proteinExistence type="predicted"/>
<comment type="caution">
    <text evidence="5">The sequence shown here is derived from an EMBL/GenBank/DDBJ whole genome shotgun (WGS) entry which is preliminary data.</text>
</comment>
<dbReference type="InterPro" id="IPR016461">
    <property type="entry name" value="COMT-like"/>
</dbReference>
<evidence type="ECO:0000313" key="6">
    <source>
        <dbReference type="Proteomes" id="UP001276659"/>
    </source>
</evidence>
<gene>
    <name evidence="5" type="ORF">OEA41_008359</name>
</gene>
<feature type="domain" description="O-methyltransferase C-terminal" evidence="4">
    <location>
        <begin position="98"/>
        <end position="236"/>
    </location>
</feature>
<dbReference type="AlphaFoldDB" id="A0AAD9ZEH3"/>
<accession>A0AAD9ZEH3</accession>
<dbReference type="InterPro" id="IPR029063">
    <property type="entry name" value="SAM-dependent_MTases_sf"/>
</dbReference>
<dbReference type="GO" id="GO:0008171">
    <property type="term" value="F:O-methyltransferase activity"/>
    <property type="evidence" value="ECO:0007669"/>
    <property type="project" value="InterPro"/>
</dbReference>